<dbReference type="EMBL" id="CP095749">
    <property type="protein sequence ID" value="WEB44550.1"/>
    <property type="molecule type" value="Genomic_DNA"/>
</dbReference>
<accession>A0ABY8AKV7</accession>
<sequence length="179" mass="19340">MTASTRILAEFARTARIGPIGCGAALPELVAALGRPFVGDPVDSTSRWPRWFGYGNLQLVVCQCRLVVQVIVPVWHGEIEVPDARTHAMVSHPSEVTYSQFTAALDAVGCDWRRGRDLPGQCTVESEVDGIRTGFVFVTTEGYDEPPLADPVLNKAVSSAFHDCPPLTPDQEGDDFGVA</sequence>
<keyword evidence="2" id="KW-1185">Reference proteome</keyword>
<gene>
    <name evidence="1" type="ORF">MOV08_38220</name>
</gene>
<name>A0ABY8AKV7_9ACTN</name>
<protein>
    <submittedName>
        <fullName evidence="1">Uncharacterized protein</fullName>
    </submittedName>
</protein>
<evidence type="ECO:0000313" key="2">
    <source>
        <dbReference type="Proteomes" id="UP001218629"/>
    </source>
</evidence>
<dbReference type="RefSeq" id="WP_275310695.1">
    <property type="nucleotide sequence ID" value="NZ_CP095749.1"/>
</dbReference>
<proteinExistence type="predicted"/>
<dbReference type="Proteomes" id="UP001218629">
    <property type="component" value="Chromosome"/>
</dbReference>
<organism evidence="1 2">
    <name type="scientific">Streptomyces yunnanensis</name>
    <dbReference type="NCBI Taxonomy" id="156453"/>
    <lineage>
        <taxon>Bacteria</taxon>
        <taxon>Bacillati</taxon>
        <taxon>Actinomycetota</taxon>
        <taxon>Actinomycetes</taxon>
        <taxon>Kitasatosporales</taxon>
        <taxon>Streptomycetaceae</taxon>
        <taxon>Streptomyces</taxon>
    </lineage>
</organism>
<evidence type="ECO:0000313" key="1">
    <source>
        <dbReference type="EMBL" id="WEB44550.1"/>
    </source>
</evidence>
<reference evidence="1 2" key="1">
    <citation type="submission" date="2022-03" db="EMBL/GenBank/DDBJ databases">
        <title>Streptomyces yunnanensis P86,complete genome.</title>
        <authorList>
            <person name="Chen S."/>
            <person name="Zhang Q."/>
        </authorList>
    </citation>
    <scope>NUCLEOTIDE SEQUENCE [LARGE SCALE GENOMIC DNA]</scope>
    <source>
        <strain evidence="1 2">P86</strain>
    </source>
</reference>